<proteinExistence type="predicted"/>
<protein>
    <submittedName>
        <fullName evidence="2">ERF family protein</fullName>
    </submittedName>
</protein>
<feature type="region of interest" description="Disordered" evidence="1">
    <location>
        <begin position="1"/>
        <end position="20"/>
    </location>
</feature>
<dbReference type="InterPro" id="IPR007499">
    <property type="entry name" value="ERF_bacteria_virus"/>
</dbReference>
<gene>
    <name evidence="2" type="ORF">F6X53_24990</name>
</gene>
<dbReference type="Proteomes" id="UP000474159">
    <property type="component" value="Unassembled WGS sequence"/>
</dbReference>
<organism evidence="2 3">
    <name type="scientific">Methylobacterium soli</name>
    <dbReference type="NCBI Taxonomy" id="553447"/>
    <lineage>
        <taxon>Bacteria</taxon>
        <taxon>Pseudomonadati</taxon>
        <taxon>Pseudomonadota</taxon>
        <taxon>Alphaproteobacteria</taxon>
        <taxon>Hyphomicrobiales</taxon>
        <taxon>Methylobacteriaceae</taxon>
        <taxon>Methylobacterium</taxon>
    </lineage>
</organism>
<evidence type="ECO:0000313" key="2">
    <source>
        <dbReference type="EMBL" id="KAB1075464.1"/>
    </source>
</evidence>
<dbReference type="OrthoDB" id="7856237at2"/>
<accession>A0A6L3SRQ9</accession>
<dbReference type="Pfam" id="PF04404">
    <property type="entry name" value="ERF"/>
    <property type="match status" value="1"/>
</dbReference>
<evidence type="ECO:0000313" key="3">
    <source>
        <dbReference type="Proteomes" id="UP000474159"/>
    </source>
</evidence>
<keyword evidence="3" id="KW-1185">Reference proteome</keyword>
<sequence>MPSSNQALAHVDGVSTPAPMQSESGMIVSVIERAARDPNVDIDKMERLLGMQERVLARAAKEAFSADFAKMQQDLPTIIERGRGDKGMKYALWEDVNDAIKPVLAQHGFGISFKTGRTSERVTVTAILMHQSGHSEETTLELPVDTSGSKNAVQAVGSSTSYGKRYTAQALLNLTSRDGFERDDDGRGAGAGPRITAAQTDELRELAESVGANLPRFLRFMGVDSLPELPAAKFERAVAELRRKEAR</sequence>
<comment type="caution">
    <text evidence="2">The sequence shown here is derived from an EMBL/GenBank/DDBJ whole genome shotgun (WGS) entry which is preliminary data.</text>
</comment>
<dbReference type="AlphaFoldDB" id="A0A6L3SRQ9"/>
<name>A0A6L3SRQ9_9HYPH</name>
<reference evidence="2 3" key="1">
    <citation type="submission" date="2019-09" db="EMBL/GenBank/DDBJ databases">
        <title>YIM 48816 draft genome.</title>
        <authorList>
            <person name="Jiang L."/>
        </authorList>
    </citation>
    <scope>NUCLEOTIDE SEQUENCE [LARGE SCALE GENOMIC DNA]</scope>
    <source>
        <strain evidence="2 3">YIM 48816</strain>
    </source>
</reference>
<dbReference type="EMBL" id="VZZK01000034">
    <property type="protein sequence ID" value="KAB1075464.1"/>
    <property type="molecule type" value="Genomic_DNA"/>
</dbReference>
<evidence type="ECO:0000256" key="1">
    <source>
        <dbReference type="SAM" id="MobiDB-lite"/>
    </source>
</evidence>